<sequence length="118" mass="13481">MFINFSNHPSKLWAEDERNAALQYGTIEDLAFPQVPANMSTDGVRKLAEEYAEKILAKKPDCVMCQGEFCLSWHVIARLKEAGVRVAAACSERIVEEVYGENGTEKRSVFRFVQFREY</sequence>
<reference evidence="1 2" key="1">
    <citation type="submission" date="2020-08" db="EMBL/GenBank/DDBJ databases">
        <title>Genome public.</title>
        <authorList>
            <person name="Liu C."/>
            <person name="Sun Q."/>
        </authorList>
    </citation>
    <scope>NUCLEOTIDE SEQUENCE [LARGE SCALE GENOMIC DNA]</scope>
    <source>
        <strain evidence="1 2">BX14</strain>
    </source>
</reference>
<evidence type="ECO:0000313" key="1">
    <source>
        <dbReference type="EMBL" id="MBC5656528.1"/>
    </source>
</evidence>
<organism evidence="1 2">
    <name type="scientific">Clostridium segne</name>
    <dbReference type="NCBI Taxonomy" id="2763038"/>
    <lineage>
        <taxon>Bacteria</taxon>
        <taxon>Bacillati</taxon>
        <taxon>Bacillota</taxon>
        <taxon>Clostridia</taxon>
        <taxon>Eubacteriales</taxon>
        <taxon>Clostridiaceae</taxon>
        <taxon>Clostridium</taxon>
    </lineage>
</organism>
<protein>
    <submittedName>
        <fullName evidence="1">CRISPR-associated protein</fullName>
    </submittedName>
</protein>
<name>A0AAW3X2C3_9CLOT</name>
<dbReference type="EMBL" id="JACOOW010000006">
    <property type="protein sequence ID" value="MBC5656528.1"/>
    <property type="molecule type" value="Genomic_DNA"/>
</dbReference>
<evidence type="ECO:0000313" key="2">
    <source>
        <dbReference type="Proteomes" id="UP000653904"/>
    </source>
</evidence>
<proteinExistence type="predicted"/>
<keyword evidence="2" id="KW-1185">Reference proteome</keyword>
<gene>
    <name evidence="1" type="ORF">H8S19_05500</name>
</gene>
<dbReference type="Proteomes" id="UP000653904">
    <property type="component" value="Unassembled WGS sequence"/>
</dbReference>
<dbReference type="AlphaFoldDB" id="A0AAW3X2C3"/>
<dbReference type="RefSeq" id="WP_118652380.1">
    <property type="nucleotide sequence ID" value="NZ_JACOOW010000006.1"/>
</dbReference>
<comment type="caution">
    <text evidence="1">The sequence shown here is derived from an EMBL/GenBank/DDBJ whole genome shotgun (WGS) entry which is preliminary data.</text>
</comment>
<accession>A0AAW3X2C3</accession>